<feature type="non-terminal residue" evidence="3">
    <location>
        <position position="1"/>
    </location>
</feature>
<dbReference type="InterPro" id="IPR036383">
    <property type="entry name" value="TSP1_rpt_sf"/>
</dbReference>
<comment type="subcellular location">
    <subcellularLocation>
        <location evidence="1">Secreted</location>
    </subcellularLocation>
</comment>
<keyword evidence="2" id="KW-0964">Secreted</keyword>
<evidence type="ECO:0000313" key="3">
    <source>
        <dbReference type="EMBL" id="KAK2107839.1"/>
    </source>
</evidence>
<dbReference type="SMART" id="SM00209">
    <property type="entry name" value="TSP1"/>
    <property type="match status" value="2"/>
</dbReference>
<protein>
    <submittedName>
        <fullName evidence="3">ADAMTS-like protein 3</fullName>
    </submittedName>
</protein>
<sequence>KFGRIKEDREEEMTKMALWVEEICVGVGHQEAIAVCLHIQTQQTVNDSLCDMIHRPPAMSQACNTEPCPPRWHMGSWGPCSATCGVGIQTRDVYCLHPGETPAPPEECQDEKPHALQACNQFDCPPGWHIEEWQQCSRTCGGGTQNRRVTCRQLLTDGSFLNLSDELCQGPKASSHKSCARTDCPPHLAVGDWSK</sequence>
<evidence type="ECO:0000313" key="4">
    <source>
        <dbReference type="Proteomes" id="UP001266305"/>
    </source>
</evidence>
<dbReference type="Proteomes" id="UP001266305">
    <property type="component" value="Unassembled WGS sequence"/>
</dbReference>
<dbReference type="InterPro" id="IPR000884">
    <property type="entry name" value="TSP1_rpt"/>
</dbReference>
<name>A0ABQ9VEP2_SAGOE</name>
<dbReference type="PANTHER" id="PTHR13723">
    <property type="entry name" value="ADAMTS A DISINTEGRIN AND METALLOPROTEASE WITH THROMBOSPONDIN MOTIFS PROTEASE"/>
    <property type="match status" value="1"/>
</dbReference>
<dbReference type="Gene3D" id="2.20.100.10">
    <property type="entry name" value="Thrombospondin type-1 (TSP1) repeat"/>
    <property type="match status" value="2"/>
</dbReference>
<dbReference type="PROSITE" id="PS50092">
    <property type="entry name" value="TSP1"/>
    <property type="match status" value="2"/>
</dbReference>
<dbReference type="EMBL" id="JASSZA010000006">
    <property type="protein sequence ID" value="KAK2107839.1"/>
    <property type="molecule type" value="Genomic_DNA"/>
</dbReference>
<comment type="caution">
    <text evidence="3">The sequence shown here is derived from an EMBL/GenBank/DDBJ whole genome shotgun (WGS) entry which is preliminary data.</text>
</comment>
<reference evidence="3 4" key="1">
    <citation type="submission" date="2023-05" db="EMBL/GenBank/DDBJ databases">
        <title>B98-5 Cell Line De Novo Hybrid Assembly: An Optical Mapping Approach.</title>
        <authorList>
            <person name="Kananen K."/>
            <person name="Auerbach J.A."/>
            <person name="Kautto E."/>
            <person name="Blachly J.S."/>
        </authorList>
    </citation>
    <scope>NUCLEOTIDE SEQUENCE [LARGE SCALE GENOMIC DNA]</scope>
    <source>
        <strain evidence="3">B95-8</strain>
        <tissue evidence="3">Cell line</tissue>
    </source>
</reference>
<evidence type="ECO:0000256" key="1">
    <source>
        <dbReference type="ARBA" id="ARBA00004613"/>
    </source>
</evidence>
<proteinExistence type="predicted"/>
<accession>A0ABQ9VEP2</accession>
<dbReference type="SUPFAM" id="SSF82895">
    <property type="entry name" value="TSP-1 type 1 repeat"/>
    <property type="match status" value="2"/>
</dbReference>
<evidence type="ECO:0000256" key="2">
    <source>
        <dbReference type="ARBA" id="ARBA00022525"/>
    </source>
</evidence>
<feature type="non-terminal residue" evidence="3">
    <location>
        <position position="195"/>
    </location>
</feature>
<dbReference type="Pfam" id="PF19030">
    <property type="entry name" value="TSP1_ADAMTS"/>
    <property type="match status" value="2"/>
</dbReference>
<keyword evidence="4" id="KW-1185">Reference proteome</keyword>
<organism evidence="3 4">
    <name type="scientific">Saguinus oedipus</name>
    <name type="common">Cotton-top tamarin</name>
    <name type="synonym">Oedipomidas oedipus</name>
    <dbReference type="NCBI Taxonomy" id="9490"/>
    <lineage>
        <taxon>Eukaryota</taxon>
        <taxon>Metazoa</taxon>
        <taxon>Chordata</taxon>
        <taxon>Craniata</taxon>
        <taxon>Vertebrata</taxon>
        <taxon>Euteleostomi</taxon>
        <taxon>Mammalia</taxon>
        <taxon>Eutheria</taxon>
        <taxon>Euarchontoglires</taxon>
        <taxon>Primates</taxon>
        <taxon>Haplorrhini</taxon>
        <taxon>Platyrrhini</taxon>
        <taxon>Cebidae</taxon>
        <taxon>Callitrichinae</taxon>
        <taxon>Saguinus</taxon>
    </lineage>
</organism>
<dbReference type="InterPro" id="IPR050439">
    <property type="entry name" value="ADAMTS_ADAMTS-like"/>
</dbReference>
<dbReference type="PANTHER" id="PTHR13723:SF281">
    <property type="entry name" value="PAPILIN"/>
    <property type="match status" value="1"/>
</dbReference>
<gene>
    <name evidence="3" type="primary">ADAMTSL3_2</name>
    <name evidence="3" type="ORF">P7K49_013004</name>
</gene>